<organism evidence="3 4">
    <name type="scientific">Microbacter margulisiae</name>
    <dbReference type="NCBI Taxonomy" id="1350067"/>
    <lineage>
        <taxon>Bacteria</taxon>
        <taxon>Pseudomonadati</taxon>
        <taxon>Bacteroidota</taxon>
        <taxon>Bacteroidia</taxon>
        <taxon>Bacteroidales</taxon>
        <taxon>Porphyromonadaceae</taxon>
        <taxon>Microbacter</taxon>
    </lineage>
</organism>
<dbReference type="EMBL" id="JACHYB010000001">
    <property type="protein sequence ID" value="MBB3187730.1"/>
    <property type="molecule type" value="Genomic_DNA"/>
</dbReference>
<dbReference type="RefSeq" id="WP_183413458.1">
    <property type="nucleotide sequence ID" value="NZ_JACHYB010000001.1"/>
</dbReference>
<reference evidence="3 4" key="1">
    <citation type="submission" date="2020-08" db="EMBL/GenBank/DDBJ databases">
        <title>Genomic Encyclopedia of Type Strains, Phase IV (KMG-IV): sequencing the most valuable type-strain genomes for metagenomic binning, comparative biology and taxonomic classification.</title>
        <authorList>
            <person name="Goeker M."/>
        </authorList>
    </citation>
    <scope>NUCLEOTIDE SEQUENCE [LARGE SCALE GENOMIC DNA]</scope>
    <source>
        <strain evidence="3 4">DSM 27471</strain>
    </source>
</reference>
<dbReference type="Pfam" id="PF13560">
    <property type="entry name" value="HTH_31"/>
    <property type="match status" value="1"/>
</dbReference>
<dbReference type="Proteomes" id="UP000544222">
    <property type="component" value="Unassembled WGS sequence"/>
</dbReference>
<evidence type="ECO:0000313" key="3">
    <source>
        <dbReference type="EMBL" id="MBB3187730.1"/>
    </source>
</evidence>
<protein>
    <submittedName>
        <fullName evidence="3">Transcriptional regulator with XRE-family HTH domain</fullName>
    </submittedName>
</protein>
<dbReference type="SMART" id="SM00530">
    <property type="entry name" value="HTH_XRE"/>
    <property type="match status" value="1"/>
</dbReference>
<evidence type="ECO:0000256" key="1">
    <source>
        <dbReference type="ARBA" id="ARBA00023125"/>
    </source>
</evidence>
<evidence type="ECO:0000313" key="4">
    <source>
        <dbReference type="Proteomes" id="UP000544222"/>
    </source>
</evidence>
<dbReference type="GO" id="GO:0003700">
    <property type="term" value="F:DNA-binding transcription factor activity"/>
    <property type="evidence" value="ECO:0007669"/>
    <property type="project" value="TreeGrafter"/>
</dbReference>
<gene>
    <name evidence="3" type="ORF">FHX64_001893</name>
</gene>
<dbReference type="Gene3D" id="2.60.120.10">
    <property type="entry name" value="Jelly Rolls"/>
    <property type="match status" value="1"/>
</dbReference>
<dbReference type="CDD" id="cd00093">
    <property type="entry name" value="HTH_XRE"/>
    <property type="match status" value="1"/>
</dbReference>
<dbReference type="InterPro" id="IPR013096">
    <property type="entry name" value="Cupin_2"/>
</dbReference>
<keyword evidence="4" id="KW-1185">Reference proteome</keyword>
<dbReference type="SUPFAM" id="SSF51182">
    <property type="entry name" value="RmlC-like cupins"/>
    <property type="match status" value="1"/>
</dbReference>
<dbReference type="CDD" id="cd02209">
    <property type="entry name" value="cupin_XRE_C"/>
    <property type="match status" value="1"/>
</dbReference>
<keyword evidence="1" id="KW-0238">DNA-binding</keyword>
<comment type="caution">
    <text evidence="3">The sequence shown here is derived from an EMBL/GenBank/DDBJ whole genome shotgun (WGS) entry which is preliminary data.</text>
</comment>
<name>A0A7W5H2G6_9PORP</name>
<dbReference type="InterPro" id="IPR001387">
    <property type="entry name" value="Cro/C1-type_HTH"/>
</dbReference>
<sequence length="182" mass="20212">MNESIKQIAARLRGLREALAIDIEEMAASCELSEQEYLAYESGEKDIPVGLLHTIASHYGVEMTALLFGDEPRMNAYYVTRKGQGVALERSKAYKYESLAAGFANRKGDPFIVTVEPSDAPFPSNAHAGQEFNYVIEGSLLLQINGKRIILEEGDAIYFNAELTHGMQARNHVPVRFLAFIL</sequence>
<dbReference type="Pfam" id="PF07883">
    <property type="entry name" value="Cupin_2"/>
    <property type="match status" value="1"/>
</dbReference>
<dbReference type="InterPro" id="IPR010982">
    <property type="entry name" value="Lambda_DNA-bd_dom_sf"/>
</dbReference>
<dbReference type="InterPro" id="IPR014710">
    <property type="entry name" value="RmlC-like_jellyroll"/>
</dbReference>
<proteinExistence type="predicted"/>
<dbReference type="PROSITE" id="PS50943">
    <property type="entry name" value="HTH_CROC1"/>
    <property type="match status" value="1"/>
</dbReference>
<evidence type="ECO:0000259" key="2">
    <source>
        <dbReference type="PROSITE" id="PS50943"/>
    </source>
</evidence>
<dbReference type="PANTHER" id="PTHR46797">
    <property type="entry name" value="HTH-TYPE TRANSCRIPTIONAL REGULATOR"/>
    <property type="match status" value="1"/>
</dbReference>
<dbReference type="AlphaFoldDB" id="A0A7W5H2G6"/>
<accession>A0A7W5H2G6</accession>
<dbReference type="InterPro" id="IPR011051">
    <property type="entry name" value="RmlC_Cupin_sf"/>
</dbReference>
<dbReference type="GO" id="GO:0003677">
    <property type="term" value="F:DNA binding"/>
    <property type="evidence" value="ECO:0007669"/>
    <property type="project" value="UniProtKB-KW"/>
</dbReference>
<dbReference type="GO" id="GO:0005829">
    <property type="term" value="C:cytosol"/>
    <property type="evidence" value="ECO:0007669"/>
    <property type="project" value="TreeGrafter"/>
</dbReference>
<dbReference type="Gene3D" id="1.10.260.40">
    <property type="entry name" value="lambda repressor-like DNA-binding domains"/>
    <property type="match status" value="1"/>
</dbReference>
<feature type="domain" description="HTH cro/C1-type" evidence="2">
    <location>
        <begin position="12"/>
        <end position="66"/>
    </location>
</feature>
<dbReference type="PANTHER" id="PTHR46797:SF19">
    <property type="entry name" value="BLL2473 PROTEIN"/>
    <property type="match status" value="1"/>
</dbReference>
<dbReference type="InterPro" id="IPR050807">
    <property type="entry name" value="TransReg_Diox_bact_type"/>
</dbReference>
<dbReference type="SUPFAM" id="SSF47413">
    <property type="entry name" value="lambda repressor-like DNA-binding domains"/>
    <property type="match status" value="1"/>
</dbReference>